<feature type="region of interest" description="Disordered" evidence="1">
    <location>
        <begin position="41"/>
        <end position="199"/>
    </location>
</feature>
<feature type="compositionally biased region" description="Basic and acidic residues" evidence="1">
    <location>
        <begin position="86"/>
        <end position="97"/>
    </location>
</feature>
<feature type="compositionally biased region" description="Acidic residues" evidence="1">
    <location>
        <begin position="214"/>
        <end position="232"/>
    </location>
</feature>
<name>A0ABD1BQ06_CARAN</name>
<evidence type="ECO:0000313" key="3">
    <source>
        <dbReference type="Proteomes" id="UP001558713"/>
    </source>
</evidence>
<feature type="compositionally biased region" description="Acidic residues" evidence="1">
    <location>
        <begin position="112"/>
        <end position="138"/>
    </location>
</feature>
<evidence type="ECO:0000256" key="1">
    <source>
        <dbReference type="SAM" id="MobiDB-lite"/>
    </source>
</evidence>
<dbReference type="Proteomes" id="UP001558713">
    <property type="component" value="Unassembled WGS sequence"/>
</dbReference>
<reference evidence="2 3" key="1">
    <citation type="submission" date="2024-04" db="EMBL/GenBank/DDBJ databases">
        <title>Genome assembly C_amara_ONT_v2.</title>
        <authorList>
            <person name="Yant L."/>
            <person name="Moore C."/>
            <person name="Slenker M."/>
        </authorList>
    </citation>
    <scope>NUCLEOTIDE SEQUENCE [LARGE SCALE GENOMIC DNA]</scope>
    <source>
        <tissue evidence="2">Leaf</tissue>
    </source>
</reference>
<protein>
    <submittedName>
        <fullName evidence="2">Uncharacterized protein</fullName>
    </submittedName>
</protein>
<feature type="region of interest" description="Disordered" evidence="1">
    <location>
        <begin position="211"/>
        <end position="247"/>
    </location>
</feature>
<accession>A0ABD1BQ06</accession>
<organism evidence="2 3">
    <name type="scientific">Cardamine amara subsp. amara</name>
    <dbReference type="NCBI Taxonomy" id="228776"/>
    <lineage>
        <taxon>Eukaryota</taxon>
        <taxon>Viridiplantae</taxon>
        <taxon>Streptophyta</taxon>
        <taxon>Embryophyta</taxon>
        <taxon>Tracheophyta</taxon>
        <taxon>Spermatophyta</taxon>
        <taxon>Magnoliopsida</taxon>
        <taxon>eudicotyledons</taxon>
        <taxon>Gunneridae</taxon>
        <taxon>Pentapetalae</taxon>
        <taxon>rosids</taxon>
        <taxon>malvids</taxon>
        <taxon>Brassicales</taxon>
        <taxon>Brassicaceae</taxon>
        <taxon>Cardamineae</taxon>
        <taxon>Cardamine</taxon>
    </lineage>
</organism>
<keyword evidence="3" id="KW-1185">Reference proteome</keyword>
<proteinExistence type="predicted"/>
<gene>
    <name evidence="2" type="ORF">V5N11_029534</name>
</gene>
<comment type="caution">
    <text evidence="2">The sequence shown here is derived from an EMBL/GenBank/DDBJ whole genome shotgun (WGS) entry which is preliminary data.</text>
</comment>
<evidence type="ECO:0000313" key="2">
    <source>
        <dbReference type="EMBL" id="KAL1219248.1"/>
    </source>
</evidence>
<feature type="compositionally biased region" description="Acidic residues" evidence="1">
    <location>
        <begin position="156"/>
        <end position="170"/>
    </location>
</feature>
<sequence length="347" mass="39467">MGGVEDSHWVDMIIDEIGAALSKVDESIQKSIEVWTELTKDIFDDQPTQDLTGQTNNGESGEEHSSQEPPVQVEERPLQHWSMPIDEVKQKPSEHWAMRASKIPECLIQEQGDGDGDSDSDSDDEDDDEEATSSEEDSGSSLKWNVDTSSEKNDESWDDDDDDDEEDETIVTESSENTWEQNLEAWGTSYSEEDNDSSLKWKGYRRLNNVVISSEEDNESCDDDEEEEDETTVSESSGSMLELNLEDSATSYIPSSYHHHNEEDNGSSLKWNVGYQLLKNVDKSSEEDDEDEVEECYLESVEQVLEVLRKHRMSDLSNESFVCLDDEDDVSDEGLFPECDWVYVTRD</sequence>
<dbReference type="EMBL" id="JBANAX010000186">
    <property type="protein sequence ID" value="KAL1219248.1"/>
    <property type="molecule type" value="Genomic_DNA"/>
</dbReference>
<feature type="compositionally biased region" description="Polar residues" evidence="1">
    <location>
        <begin position="46"/>
        <end position="59"/>
    </location>
</feature>
<dbReference type="AlphaFoldDB" id="A0ABD1BQ06"/>